<evidence type="ECO:0000256" key="1">
    <source>
        <dbReference type="SAM" id="MobiDB-lite"/>
    </source>
</evidence>
<feature type="region of interest" description="Disordered" evidence="1">
    <location>
        <begin position="1"/>
        <end position="34"/>
    </location>
</feature>
<evidence type="ECO:0000313" key="3">
    <source>
        <dbReference type="Proteomes" id="UP001342631"/>
    </source>
</evidence>
<gene>
    <name evidence="2" type="ORF">ASNO1_01860</name>
</gene>
<comment type="caution">
    <text evidence="2">The sequence shown here is derived from an EMBL/GenBank/DDBJ whole genome shotgun (WGS) entry which is preliminary data.</text>
</comment>
<organism evidence="2 3">
    <name type="scientific">Corallococcus caeni</name>
    <dbReference type="NCBI Taxonomy" id="3082388"/>
    <lineage>
        <taxon>Bacteria</taxon>
        <taxon>Pseudomonadati</taxon>
        <taxon>Myxococcota</taxon>
        <taxon>Myxococcia</taxon>
        <taxon>Myxococcales</taxon>
        <taxon>Cystobacterineae</taxon>
        <taxon>Myxococcaceae</taxon>
        <taxon>Corallococcus</taxon>
    </lineage>
</organism>
<keyword evidence="3" id="KW-1185">Reference proteome</keyword>
<accession>A0ABQ6QIQ2</accession>
<feature type="compositionally biased region" description="Gly residues" evidence="1">
    <location>
        <begin position="1"/>
        <end position="29"/>
    </location>
</feature>
<dbReference type="EMBL" id="BTTX01000001">
    <property type="protein sequence ID" value="GMU03934.1"/>
    <property type="molecule type" value="Genomic_DNA"/>
</dbReference>
<reference evidence="2 3" key="1">
    <citation type="journal article" date="2024" name="Arch. Microbiol.">
        <title>Corallococcus caeni sp. nov., a novel myxobacterium isolated from activated sludge.</title>
        <authorList>
            <person name="Tomita S."/>
            <person name="Nakai R."/>
            <person name="Kuroda K."/>
            <person name="Kurashita H."/>
            <person name="Hatamoto M."/>
            <person name="Yamaguchi T."/>
            <person name="Narihiro T."/>
        </authorList>
    </citation>
    <scope>NUCLEOTIDE SEQUENCE [LARGE SCALE GENOMIC DNA]</scope>
    <source>
        <strain evidence="2 3">NO1</strain>
    </source>
</reference>
<evidence type="ECO:0000313" key="2">
    <source>
        <dbReference type="EMBL" id="GMU03934.1"/>
    </source>
</evidence>
<protein>
    <submittedName>
        <fullName evidence="2">Uncharacterized protein</fullName>
    </submittedName>
</protein>
<proteinExistence type="predicted"/>
<dbReference type="Proteomes" id="UP001342631">
    <property type="component" value="Unassembled WGS sequence"/>
</dbReference>
<sequence>MAVLLRGGGQGGSPLGGSQGYTEKQGGGTTELKGREVKVYCPLMPGPGFQTFT</sequence>
<name>A0ABQ6QIQ2_9BACT</name>